<dbReference type="EMBL" id="BJNY01000008">
    <property type="protein sequence ID" value="GED06084.1"/>
    <property type="molecule type" value="Genomic_DNA"/>
</dbReference>
<dbReference type="AlphaFoldDB" id="A0A4Y4DQ97"/>
<sequence length="208" mass="21973">MYFDSKPSNWSRQAVRLAAPLAALSLLLAGCSAATESAANSASESTASASAAFDEFGLQGLDGQQVVDKLEKTKTAERPSGLTASVRPAELVLSAKSGEQKTLPLPEDKFYLSVAPYLAQSHDCTYHSLTTCQGELANQNVTVSFTADDGRKILDHAKLTTNDNGFVGLWLPRNITGELTITSDGLSATQQVGTGRSDPTCLTTMKLA</sequence>
<organism evidence="2 3">
    <name type="scientific">Glutamicibacter uratoxydans</name>
    <name type="common">Arthrobacter uratoxydans</name>
    <dbReference type="NCBI Taxonomy" id="43667"/>
    <lineage>
        <taxon>Bacteria</taxon>
        <taxon>Bacillati</taxon>
        <taxon>Actinomycetota</taxon>
        <taxon>Actinomycetes</taxon>
        <taxon>Micrococcales</taxon>
        <taxon>Micrococcaceae</taxon>
        <taxon>Glutamicibacter</taxon>
    </lineage>
</organism>
<evidence type="ECO:0000313" key="3">
    <source>
        <dbReference type="Proteomes" id="UP000316612"/>
    </source>
</evidence>
<accession>A0A4Y4DQ97</accession>
<keyword evidence="1" id="KW-0732">Signal</keyword>
<dbReference type="Pfam" id="PF21172">
    <property type="entry name" value="CueP"/>
    <property type="match status" value="1"/>
</dbReference>
<dbReference type="NCBIfam" id="NF038094">
    <property type="entry name" value="CueP_fam"/>
    <property type="match status" value="1"/>
</dbReference>
<dbReference type="InterPro" id="IPR047808">
    <property type="entry name" value="CueP-like"/>
</dbReference>
<dbReference type="PROSITE" id="PS51257">
    <property type="entry name" value="PROKAR_LIPOPROTEIN"/>
    <property type="match status" value="1"/>
</dbReference>
<dbReference type="RefSeq" id="WP_170184140.1">
    <property type="nucleotide sequence ID" value="NZ_BAAAJL010000003.1"/>
</dbReference>
<evidence type="ECO:0008006" key="4">
    <source>
        <dbReference type="Google" id="ProtNLM"/>
    </source>
</evidence>
<dbReference type="Proteomes" id="UP000316612">
    <property type="component" value="Unassembled WGS sequence"/>
</dbReference>
<reference evidence="2 3" key="1">
    <citation type="submission" date="2019-06" db="EMBL/GenBank/DDBJ databases">
        <title>Whole genome shotgun sequence of Glutamicibacter uratoxydans NBRC 15515.</title>
        <authorList>
            <person name="Hosoyama A."/>
            <person name="Uohara A."/>
            <person name="Ohji S."/>
            <person name="Ichikawa N."/>
        </authorList>
    </citation>
    <scope>NUCLEOTIDE SEQUENCE [LARGE SCALE GENOMIC DNA]</scope>
    <source>
        <strain evidence="2 3">NBRC 15515</strain>
    </source>
</reference>
<protein>
    <recommendedName>
        <fullName evidence="4">Lipoprotein</fullName>
    </recommendedName>
</protein>
<feature type="chain" id="PRO_5021459815" description="Lipoprotein" evidence="1">
    <location>
        <begin position="35"/>
        <end position="208"/>
    </location>
</feature>
<comment type="caution">
    <text evidence="2">The sequence shown here is derived from an EMBL/GenBank/DDBJ whole genome shotgun (WGS) entry which is preliminary data.</text>
</comment>
<proteinExistence type="predicted"/>
<feature type="signal peptide" evidence="1">
    <location>
        <begin position="1"/>
        <end position="34"/>
    </location>
</feature>
<name>A0A4Y4DQ97_GLUUR</name>
<gene>
    <name evidence="2" type="ORF">AUR04nite_16160</name>
</gene>
<dbReference type="Gene3D" id="2.60.40.3700">
    <property type="match status" value="1"/>
</dbReference>
<keyword evidence="3" id="KW-1185">Reference proteome</keyword>
<evidence type="ECO:0000313" key="2">
    <source>
        <dbReference type="EMBL" id="GED06084.1"/>
    </source>
</evidence>
<evidence type="ECO:0000256" key="1">
    <source>
        <dbReference type="SAM" id="SignalP"/>
    </source>
</evidence>